<evidence type="ECO:0000256" key="3">
    <source>
        <dbReference type="SAM" id="MobiDB-lite"/>
    </source>
</evidence>
<dbReference type="SUPFAM" id="SSF52540">
    <property type="entry name" value="P-loop containing nucleoside triphosphate hydrolases"/>
    <property type="match status" value="1"/>
</dbReference>
<organism evidence="5 6">
    <name type="scientific">Steccherinum ochraceum</name>
    <dbReference type="NCBI Taxonomy" id="92696"/>
    <lineage>
        <taxon>Eukaryota</taxon>
        <taxon>Fungi</taxon>
        <taxon>Dikarya</taxon>
        <taxon>Basidiomycota</taxon>
        <taxon>Agaricomycotina</taxon>
        <taxon>Agaricomycetes</taxon>
        <taxon>Polyporales</taxon>
        <taxon>Steccherinaceae</taxon>
        <taxon>Steccherinum</taxon>
    </lineage>
</organism>
<dbReference type="InterPro" id="IPR027417">
    <property type="entry name" value="P-loop_NTPase"/>
</dbReference>
<reference evidence="5 6" key="1">
    <citation type="submission" date="2018-11" db="EMBL/GenBank/DDBJ databases">
        <title>Genome assembly of Steccherinum ochraceum LE-BIN_3174, the white-rot fungus of the Steccherinaceae family (The Residual Polyporoid clade, Polyporales, Basidiomycota).</title>
        <authorList>
            <person name="Fedorova T.V."/>
            <person name="Glazunova O.A."/>
            <person name="Landesman E.O."/>
            <person name="Moiseenko K.V."/>
            <person name="Psurtseva N.V."/>
            <person name="Savinova O.S."/>
            <person name="Shakhova N.V."/>
            <person name="Tyazhelova T.V."/>
            <person name="Vasina D.V."/>
        </authorList>
    </citation>
    <scope>NUCLEOTIDE SEQUENCE [LARGE SCALE GENOMIC DNA]</scope>
    <source>
        <strain evidence="5 6">LE-BIN_3174</strain>
    </source>
</reference>
<dbReference type="PROSITE" id="PS50893">
    <property type="entry name" value="ABC_TRANSPORTER_2"/>
    <property type="match status" value="1"/>
</dbReference>
<dbReference type="EMBL" id="RWJN01000428">
    <property type="protein sequence ID" value="TCD61814.1"/>
    <property type="molecule type" value="Genomic_DNA"/>
</dbReference>
<feature type="region of interest" description="Disordered" evidence="3">
    <location>
        <begin position="20"/>
        <end position="50"/>
    </location>
</feature>
<accession>A0A4R0RHL0</accession>
<dbReference type="Pfam" id="PF00005">
    <property type="entry name" value="ABC_tran"/>
    <property type="match status" value="1"/>
</dbReference>
<protein>
    <recommendedName>
        <fullName evidence="4">ABC transporter domain-containing protein</fullName>
    </recommendedName>
</protein>
<evidence type="ECO:0000259" key="4">
    <source>
        <dbReference type="PROSITE" id="PS50893"/>
    </source>
</evidence>
<dbReference type="PANTHER" id="PTHR43119:SF1">
    <property type="entry name" value="ABC TRANSPORTER DOMAIN-CONTAINING PROTEIN"/>
    <property type="match status" value="1"/>
</dbReference>
<dbReference type="STRING" id="92696.A0A4R0RHL0"/>
<dbReference type="OrthoDB" id="6593433at2759"/>
<sequence>MSGIQMLSLAIARVTGIGSGSASLSKLKDTNESSSSLPDDDVTSPASLRLASMPGSTNGGALMLEVKEVGCAKAKGQPIFSDVSFNVYEGDVVMLQGKSGSGKSTLLKCLAHLNLYDGEILYRGRIPQSYGIPKYRTRVLYVPQRPSLLPGTPRDFLNTILSFNSLSPKPNHHKSGLRRSGAESFDPHTEPILVAKEWGIDEELWDRTWSNLSGGEGQRIALAVAVGLQSADVLLLDEPTSALDADASVTIEQYLTKAVRSKDGGLSAIVWITHSPEQGGRVGTRFLRISEGSVHEENADGGV</sequence>
<dbReference type="InterPro" id="IPR003439">
    <property type="entry name" value="ABC_transporter-like_ATP-bd"/>
</dbReference>
<name>A0A4R0RHL0_9APHY</name>
<feature type="domain" description="ABC transporter" evidence="4">
    <location>
        <begin position="64"/>
        <end position="303"/>
    </location>
</feature>
<dbReference type="GO" id="GO:0016887">
    <property type="term" value="F:ATP hydrolysis activity"/>
    <property type="evidence" value="ECO:0007669"/>
    <property type="project" value="InterPro"/>
</dbReference>
<keyword evidence="2" id="KW-0067">ATP-binding</keyword>
<evidence type="ECO:0000256" key="2">
    <source>
        <dbReference type="ARBA" id="ARBA00022840"/>
    </source>
</evidence>
<evidence type="ECO:0000256" key="1">
    <source>
        <dbReference type="ARBA" id="ARBA00022741"/>
    </source>
</evidence>
<dbReference type="PANTHER" id="PTHR43119">
    <property type="entry name" value="ABC TRANSPORT PROTEIN ATP-BINDING COMPONENT-RELATED"/>
    <property type="match status" value="1"/>
</dbReference>
<keyword evidence="1" id="KW-0547">Nucleotide-binding</keyword>
<dbReference type="SMART" id="SM00382">
    <property type="entry name" value="AAA"/>
    <property type="match status" value="1"/>
</dbReference>
<evidence type="ECO:0000313" key="5">
    <source>
        <dbReference type="EMBL" id="TCD61814.1"/>
    </source>
</evidence>
<dbReference type="GO" id="GO:0005524">
    <property type="term" value="F:ATP binding"/>
    <property type="evidence" value="ECO:0007669"/>
    <property type="project" value="UniProtKB-KW"/>
</dbReference>
<dbReference type="Proteomes" id="UP000292702">
    <property type="component" value="Unassembled WGS sequence"/>
</dbReference>
<dbReference type="AlphaFoldDB" id="A0A4R0RHL0"/>
<keyword evidence="6" id="KW-1185">Reference proteome</keyword>
<comment type="caution">
    <text evidence="5">The sequence shown here is derived from an EMBL/GenBank/DDBJ whole genome shotgun (WGS) entry which is preliminary data.</text>
</comment>
<gene>
    <name evidence="5" type="ORF">EIP91_007880</name>
</gene>
<dbReference type="InterPro" id="IPR003593">
    <property type="entry name" value="AAA+_ATPase"/>
</dbReference>
<dbReference type="Gene3D" id="3.40.50.300">
    <property type="entry name" value="P-loop containing nucleotide triphosphate hydrolases"/>
    <property type="match status" value="1"/>
</dbReference>
<proteinExistence type="predicted"/>
<evidence type="ECO:0000313" key="6">
    <source>
        <dbReference type="Proteomes" id="UP000292702"/>
    </source>
</evidence>